<feature type="repeat" description="WD" evidence="4">
    <location>
        <begin position="231"/>
        <end position="266"/>
    </location>
</feature>
<evidence type="ECO:0000259" key="6">
    <source>
        <dbReference type="Pfam" id="PF23609"/>
    </source>
</evidence>
<evidence type="ECO:0000256" key="1">
    <source>
        <dbReference type="ARBA" id="ARBA00005672"/>
    </source>
</evidence>
<evidence type="ECO:0000313" key="8">
    <source>
        <dbReference type="Proteomes" id="UP001515480"/>
    </source>
</evidence>
<feature type="domain" description="EIPR1-like beta-propeller" evidence="6">
    <location>
        <begin position="146"/>
        <end position="307"/>
    </location>
</feature>
<dbReference type="InterPro" id="IPR040323">
    <property type="entry name" value="EIPR1"/>
</dbReference>
<dbReference type="PROSITE" id="PS00678">
    <property type="entry name" value="WD_REPEATS_1"/>
    <property type="match status" value="1"/>
</dbReference>
<dbReference type="Pfam" id="PF23609">
    <property type="entry name" value="Beta-prop_EIPR1"/>
    <property type="match status" value="2"/>
</dbReference>
<evidence type="ECO:0000256" key="4">
    <source>
        <dbReference type="PROSITE-ProRule" id="PRU00221"/>
    </source>
</evidence>
<name>A0AB34JTY8_PRYPA</name>
<keyword evidence="2 4" id="KW-0853">WD repeat</keyword>
<dbReference type="AlphaFoldDB" id="A0AB34JTY8"/>
<dbReference type="PANTHER" id="PTHR14205:SF15">
    <property type="entry name" value="EARP AND GARP COMPLEX-INTERACTING PROTEIN 1"/>
    <property type="match status" value="1"/>
</dbReference>
<evidence type="ECO:0000256" key="3">
    <source>
        <dbReference type="ARBA" id="ARBA00022737"/>
    </source>
</evidence>
<comment type="caution">
    <text evidence="7">The sequence shown here is derived from an EMBL/GenBank/DDBJ whole genome shotgun (WGS) entry which is preliminary data.</text>
</comment>
<gene>
    <name evidence="7" type="ORF">AB1Y20_018948</name>
</gene>
<dbReference type="InterPro" id="IPR001680">
    <property type="entry name" value="WD40_rpt"/>
</dbReference>
<dbReference type="SUPFAM" id="SSF50978">
    <property type="entry name" value="WD40 repeat-like"/>
    <property type="match status" value="1"/>
</dbReference>
<feature type="domain" description="EIPR1-like beta-propeller" evidence="6">
    <location>
        <begin position="8"/>
        <end position="86"/>
    </location>
</feature>
<feature type="repeat" description="WD" evidence="4">
    <location>
        <begin position="275"/>
        <end position="311"/>
    </location>
</feature>
<dbReference type="SMART" id="SM00320">
    <property type="entry name" value="WD40"/>
    <property type="match status" value="3"/>
</dbReference>
<sequence length="380" mass="41751">MFEFNGTASYQMKQQARCLSALEGDTDHNKFVVCSLELRGENELHVLDFNEDTNEVCCQRVYAHPNEVWACATCPAPEHFDLLITTHASGTELKTTLSKMVGLDETVRPDEDSRAADGGGQTPPPEAVPLEELLELPLTASLGESRGVLWNAVLPEQVVVLHAKQLRLYQLAHGISASTASEGISFAPPVDGDCFCTGRWDPHHAHALGLAVERTIMTVDTRTMKPAHTLPDAHTQRVRALDYNPNRPYVALSSGDDFAIKFWDLRKSSGPLHSQRAHSHWVTSASYNRFHDQLVLSSSSDSRVKLWRVSSLSSSPPSADEGEIDEGDADGLVKTFEEHDQSVFGTAWSAADAWIFASLSLDGKAVINHVPPAEKYKILL</sequence>
<protein>
    <recommendedName>
        <fullName evidence="6">EIPR1-like beta-propeller domain-containing protein</fullName>
    </recommendedName>
</protein>
<evidence type="ECO:0000313" key="7">
    <source>
        <dbReference type="EMBL" id="KAL1524034.1"/>
    </source>
</evidence>
<dbReference type="InterPro" id="IPR019775">
    <property type="entry name" value="WD40_repeat_CS"/>
</dbReference>
<comment type="similarity">
    <text evidence="1">Belongs to the WD repeat EIPR1 family.</text>
</comment>
<dbReference type="InterPro" id="IPR036322">
    <property type="entry name" value="WD40_repeat_dom_sf"/>
</dbReference>
<evidence type="ECO:0000256" key="5">
    <source>
        <dbReference type="SAM" id="MobiDB-lite"/>
    </source>
</evidence>
<organism evidence="7 8">
    <name type="scientific">Prymnesium parvum</name>
    <name type="common">Toxic golden alga</name>
    <dbReference type="NCBI Taxonomy" id="97485"/>
    <lineage>
        <taxon>Eukaryota</taxon>
        <taxon>Haptista</taxon>
        <taxon>Haptophyta</taxon>
        <taxon>Prymnesiophyceae</taxon>
        <taxon>Prymnesiales</taxon>
        <taxon>Prymnesiaceae</taxon>
        <taxon>Prymnesium</taxon>
    </lineage>
</organism>
<dbReference type="EMBL" id="JBGBPQ010000005">
    <property type="protein sequence ID" value="KAL1524034.1"/>
    <property type="molecule type" value="Genomic_DNA"/>
</dbReference>
<dbReference type="GO" id="GO:0016567">
    <property type="term" value="P:protein ubiquitination"/>
    <property type="evidence" value="ECO:0007669"/>
    <property type="project" value="TreeGrafter"/>
</dbReference>
<evidence type="ECO:0000256" key="2">
    <source>
        <dbReference type="ARBA" id="ARBA00022574"/>
    </source>
</evidence>
<reference evidence="7 8" key="1">
    <citation type="journal article" date="2024" name="Science">
        <title>Giant polyketide synthase enzymes in the biosynthesis of giant marine polyether toxins.</title>
        <authorList>
            <person name="Fallon T.R."/>
            <person name="Shende V.V."/>
            <person name="Wierzbicki I.H."/>
            <person name="Pendleton A.L."/>
            <person name="Watervoot N.F."/>
            <person name="Auber R.P."/>
            <person name="Gonzalez D.J."/>
            <person name="Wisecaver J.H."/>
            <person name="Moore B.S."/>
        </authorList>
    </citation>
    <scope>NUCLEOTIDE SEQUENCE [LARGE SCALE GENOMIC DNA]</scope>
    <source>
        <strain evidence="7 8">12B1</strain>
    </source>
</reference>
<proteinExistence type="inferred from homology"/>
<feature type="compositionally biased region" description="Basic and acidic residues" evidence="5">
    <location>
        <begin position="105"/>
        <end position="115"/>
    </location>
</feature>
<keyword evidence="8" id="KW-1185">Reference proteome</keyword>
<dbReference type="PROSITE" id="PS50082">
    <property type="entry name" value="WD_REPEATS_2"/>
    <property type="match status" value="2"/>
</dbReference>
<dbReference type="InterPro" id="IPR059104">
    <property type="entry name" value="Beta-prop_EIPR1-like"/>
</dbReference>
<accession>A0AB34JTY8</accession>
<dbReference type="Pfam" id="PF00400">
    <property type="entry name" value="WD40"/>
    <property type="match status" value="1"/>
</dbReference>
<dbReference type="Proteomes" id="UP001515480">
    <property type="component" value="Unassembled WGS sequence"/>
</dbReference>
<dbReference type="PROSITE" id="PS50294">
    <property type="entry name" value="WD_REPEATS_REGION"/>
    <property type="match status" value="1"/>
</dbReference>
<dbReference type="InterPro" id="IPR015943">
    <property type="entry name" value="WD40/YVTN_repeat-like_dom_sf"/>
</dbReference>
<keyword evidence="3" id="KW-0677">Repeat</keyword>
<feature type="region of interest" description="Disordered" evidence="5">
    <location>
        <begin position="104"/>
        <end position="127"/>
    </location>
</feature>
<dbReference type="PANTHER" id="PTHR14205">
    <property type="entry name" value="WD-REPEAT PROTEIN"/>
    <property type="match status" value="1"/>
</dbReference>
<dbReference type="Gene3D" id="2.130.10.10">
    <property type="entry name" value="YVTN repeat-like/Quinoprotein amine dehydrogenase"/>
    <property type="match status" value="1"/>
</dbReference>